<gene>
    <name evidence="1" type="ORF">HKW66_Vig0006930</name>
</gene>
<dbReference type="AlphaFoldDB" id="A0A8T0LGT5"/>
<name>A0A8T0LGT5_PHAAN</name>
<dbReference type="EMBL" id="JABFOF010000001">
    <property type="protein sequence ID" value="KAG2410028.1"/>
    <property type="molecule type" value="Genomic_DNA"/>
</dbReference>
<reference evidence="1 2" key="1">
    <citation type="submission" date="2020-05" db="EMBL/GenBank/DDBJ databases">
        <title>Vigna angularis (adzuki bean) Var. LongXiaoDou No. 4 denovo assembly.</title>
        <authorList>
            <person name="Xiang H."/>
        </authorList>
    </citation>
    <scope>NUCLEOTIDE SEQUENCE [LARGE SCALE GENOMIC DNA]</scope>
    <source>
        <tissue evidence="1">Leaf</tissue>
    </source>
</reference>
<accession>A0A8T0LGT5</accession>
<protein>
    <submittedName>
        <fullName evidence="1">Uncharacterized protein</fullName>
    </submittedName>
</protein>
<comment type="caution">
    <text evidence="1">The sequence shown here is derived from an EMBL/GenBank/DDBJ whole genome shotgun (WGS) entry which is preliminary data.</text>
</comment>
<proteinExistence type="predicted"/>
<evidence type="ECO:0000313" key="1">
    <source>
        <dbReference type="EMBL" id="KAG2410028.1"/>
    </source>
</evidence>
<organism evidence="1 2">
    <name type="scientific">Phaseolus angularis</name>
    <name type="common">Azuki bean</name>
    <name type="synonym">Vigna angularis</name>
    <dbReference type="NCBI Taxonomy" id="3914"/>
    <lineage>
        <taxon>Eukaryota</taxon>
        <taxon>Viridiplantae</taxon>
        <taxon>Streptophyta</taxon>
        <taxon>Embryophyta</taxon>
        <taxon>Tracheophyta</taxon>
        <taxon>Spermatophyta</taxon>
        <taxon>Magnoliopsida</taxon>
        <taxon>eudicotyledons</taxon>
        <taxon>Gunneridae</taxon>
        <taxon>Pentapetalae</taxon>
        <taxon>rosids</taxon>
        <taxon>fabids</taxon>
        <taxon>Fabales</taxon>
        <taxon>Fabaceae</taxon>
        <taxon>Papilionoideae</taxon>
        <taxon>50 kb inversion clade</taxon>
        <taxon>NPAAA clade</taxon>
        <taxon>indigoferoid/millettioid clade</taxon>
        <taxon>Phaseoleae</taxon>
        <taxon>Vigna</taxon>
    </lineage>
</organism>
<sequence length="80" mass="8633">MDNTSPPSNPTRPAAVKPKYATTLPSLRSAVGHYLTTINTHLQRGTQKRDPTATVISHFFLAPTLPPMPQVAATINTARP</sequence>
<evidence type="ECO:0000313" key="2">
    <source>
        <dbReference type="Proteomes" id="UP000743370"/>
    </source>
</evidence>
<dbReference type="Proteomes" id="UP000743370">
    <property type="component" value="Unassembled WGS sequence"/>
</dbReference>